<dbReference type="InterPro" id="IPR006059">
    <property type="entry name" value="SBP"/>
</dbReference>
<dbReference type="AlphaFoldDB" id="A0A937RUG2"/>
<protein>
    <submittedName>
        <fullName evidence="2">ABC transporter substrate-binding protein</fullName>
    </submittedName>
</protein>
<keyword evidence="1" id="KW-0732">Signal</keyword>
<organism evidence="2 3">
    <name type="scientific">Frankia nepalensis</name>
    <dbReference type="NCBI Taxonomy" id="1836974"/>
    <lineage>
        <taxon>Bacteria</taxon>
        <taxon>Bacillati</taxon>
        <taxon>Actinomycetota</taxon>
        <taxon>Actinomycetes</taxon>
        <taxon>Frankiales</taxon>
        <taxon>Frankiaceae</taxon>
        <taxon>Frankia</taxon>
    </lineage>
</organism>
<evidence type="ECO:0000256" key="1">
    <source>
        <dbReference type="SAM" id="SignalP"/>
    </source>
</evidence>
<accession>A0A937RUG2</accession>
<dbReference type="PANTHER" id="PTHR43649">
    <property type="entry name" value="ARABINOSE-BINDING PROTEIN-RELATED"/>
    <property type="match status" value="1"/>
</dbReference>
<comment type="caution">
    <text evidence="2">The sequence shown here is derived from an EMBL/GenBank/DDBJ whole genome shotgun (WGS) entry which is preliminary data.</text>
</comment>
<dbReference type="Proteomes" id="UP000604475">
    <property type="component" value="Unassembled WGS sequence"/>
</dbReference>
<feature type="chain" id="PRO_5036975349" evidence="1">
    <location>
        <begin position="26"/>
        <end position="445"/>
    </location>
</feature>
<dbReference type="InterPro" id="IPR050490">
    <property type="entry name" value="Bact_solute-bd_prot1"/>
</dbReference>
<keyword evidence="3" id="KW-1185">Reference proteome</keyword>
<dbReference type="RefSeq" id="WP_203006071.1">
    <property type="nucleotide sequence ID" value="NZ_JADWYW010000497.1"/>
</dbReference>
<name>A0A937RUG2_9ACTN</name>
<feature type="signal peptide" evidence="1">
    <location>
        <begin position="1"/>
        <end position="25"/>
    </location>
</feature>
<dbReference type="Gene3D" id="3.40.190.10">
    <property type="entry name" value="Periplasmic binding protein-like II"/>
    <property type="match status" value="1"/>
</dbReference>
<dbReference type="SUPFAM" id="SSF53850">
    <property type="entry name" value="Periplasmic binding protein-like II"/>
    <property type="match status" value="1"/>
</dbReference>
<dbReference type="CDD" id="cd14748">
    <property type="entry name" value="PBP2_UgpB"/>
    <property type="match status" value="1"/>
</dbReference>
<evidence type="ECO:0000313" key="2">
    <source>
        <dbReference type="EMBL" id="MBL7633534.1"/>
    </source>
</evidence>
<reference evidence="2" key="1">
    <citation type="submission" date="2020-12" db="EMBL/GenBank/DDBJ databases">
        <title>Genomic characterization of non-nitrogen-fixing Frankia strains.</title>
        <authorList>
            <person name="Carlos-Shanley C."/>
            <person name="Guerra T."/>
            <person name="Hahn D."/>
        </authorList>
    </citation>
    <scope>NUCLEOTIDE SEQUENCE</scope>
    <source>
        <strain evidence="2">CN6</strain>
    </source>
</reference>
<dbReference type="PROSITE" id="PS51257">
    <property type="entry name" value="PROKAR_LIPOPROTEIN"/>
    <property type="match status" value="1"/>
</dbReference>
<dbReference type="EMBL" id="JAEACQ010000386">
    <property type="protein sequence ID" value="MBL7633534.1"/>
    <property type="molecule type" value="Genomic_DNA"/>
</dbReference>
<dbReference type="Pfam" id="PF01547">
    <property type="entry name" value="SBP_bac_1"/>
    <property type="match status" value="1"/>
</dbReference>
<gene>
    <name evidence="2" type="ORF">I7412_41550</name>
</gene>
<proteinExistence type="predicted"/>
<dbReference type="PANTHER" id="PTHR43649:SF12">
    <property type="entry name" value="DIACETYLCHITOBIOSE BINDING PROTEIN DASA"/>
    <property type="match status" value="1"/>
</dbReference>
<sequence length="445" mass="46471">MTGLMGRIRGWRLMPAVVVAVGLLAACGEDSTPTSTSPTPGAIPTLDSATQVTITFLSYNYGTPGLGGQGTQALIDAFEKAHPNITIKPQGVPVKDVLTKLRTDTAAGTPPDVAQIGWSKMAEAVEALPVVPVQQIPPEAEWKEHTAGMSPRILSAVADDGLVKSMPYTMSIPILYYNADLFRAAGLDPAKPPATIEEVREYALAIKAKGSEGVYYAIADTSKSDFLTQSVVNSNGGSLVGGDGEVTVDSSAAVQALTTMQDLTTSGAQPAVNSDSAVAAFNSGKLGMLVTSTALMAGAQKAADGKFELRTAGFPAFGDKPAKPTYSGAGLAVLARDDAHKRAAWEFIKFVTSEEGFEIITSRIGYLPLRDSVATKLADTPIMKLLEPSISQLDTVTPYTSFNGTKANQAVVTLQDEAVEPIVLRGADPGPTLASAADKIRRLTA</sequence>
<evidence type="ECO:0000313" key="3">
    <source>
        <dbReference type="Proteomes" id="UP000604475"/>
    </source>
</evidence>